<dbReference type="AlphaFoldDB" id="R7TBE8"/>
<dbReference type="HOGENOM" id="CLU_1410068_0_0_1"/>
<protein>
    <submittedName>
        <fullName evidence="2 3">Uncharacterized protein</fullName>
    </submittedName>
</protein>
<organism evidence="2">
    <name type="scientific">Capitella teleta</name>
    <name type="common">Polychaete worm</name>
    <dbReference type="NCBI Taxonomy" id="283909"/>
    <lineage>
        <taxon>Eukaryota</taxon>
        <taxon>Metazoa</taxon>
        <taxon>Spiralia</taxon>
        <taxon>Lophotrochozoa</taxon>
        <taxon>Annelida</taxon>
        <taxon>Polychaeta</taxon>
        <taxon>Sedentaria</taxon>
        <taxon>Scolecida</taxon>
        <taxon>Capitellidae</taxon>
        <taxon>Capitella</taxon>
    </lineage>
</organism>
<dbReference type="EnsemblMetazoa" id="CapteT218871">
    <property type="protein sequence ID" value="CapteP218871"/>
    <property type="gene ID" value="CapteG218871"/>
</dbReference>
<name>R7TBE8_CAPTE</name>
<dbReference type="EMBL" id="KB310768">
    <property type="protein sequence ID" value="ELT90792.1"/>
    <property type="molecule type" value="Genomic_DNA"/>
</dbReference>
<keyword evidence="4" id="KW-1185">Reference proteome</keyword>
<proteinExistence type="predicted"/>
<evidence type="ECO:0000313" key="2">
    <source>
        <dbReference type="EMBL" id="ELT90792.1"/>
    </source>
</evidence>
<evidence type="ECO:0000313" key="4">
    <source>
        <dbReference type="Proteomes" id="UP000014760"/>
    </source>
</evidence>
<evidence type="ECO:0000256" key="1">
    <source>
        <dbReference type="SAM" id="MobiDB-lite"/>
    </source>
</evidence>
<feature type="region of interest" description="Disordered" evidence="1">
    <location>
        <begin position="164"/>
        <end position="193"/>
    </location>
</feature>
<sequence length="193" mass="21367">MFSLYSGNARDHQDHSGRAVTFMIMSMEDSMCSSMGSARDSVSIGDSVSITDNMSIVCEINDRKTPKTPLEVKTFNREREERRLELVAAIAKSSELKRSQSRAEMDKKLAVKKEREQIVKKNLAGRGIAMTREQNEKNPIGPKIMANLEDEIQMAAVLLGLTSTPGNSRGSSTMQRLCSSLTSIKSPKSVHKD</sequence>
<evidence type="ECO:0000313" key="3">
    <source>
        <dbReference type="EnsemblMetazoa" id="CapteP218871"/>
    </source>
</evidence>
<accession>R7TBE8</accession>
<dbReference type="Proteomes" id="UP000014760">
    <property type="component" value="Unassembled WGS sequence"/>
</dbReference>
<reference evidence="4" key="1">
    <citation type="submission" date="2012-12" db="EMBL/GenBank/DDBJ databases">
        <authorList>
            <person name="Hellsten U."/>
            <person name="Grimwood J."/>
            <person name="Chapman J.A."/>
            <person name="Shapiro H."/>
            <person name="Aerts A."/>
            <person name="Otillar R.P."/>
            <person name="Terry A.Y."/>
            <person name="Boore J.L."/>
            <person name="Simakov O."/>
            <person name="Marletaz F."/>
            <person name="Cho S.-J."/>
            <person name="Edsinger-Gonzales E."/>
            <person name="Havlak P."/>
            <person name="Kuo D.-H."/>
            <person name="Larsson T."/>
            <person name="Lv J."/>
            <person name="Arendt D."/>
            <person name="Savage R."/>
            <person name="Osoegawa K."/>
            <person name="de Jong P."/>
            <person name="Lindberg D.R."/>
            <person name="Seaver E.C."/>
            <person name="Weisblat D.A."/>
            <person name="Putnam N.H."/>
            <person name="Grigoriev I.V."/>
            <person name="Rokhsar D.S."/>
        </authorList>
    </citation>
    <scope>NUCLEOTIDE SEQUENCE</scope>
    <source>
        <strain evidence="4">I ESC-2004</strain>
    </source>
</reference>
<gene>
    <name evidence="2" type="ORF">CAPTEDRAFT_218871</name>
</gene>
<feature type="compositionally biased region" description="Polar residues" evidence="1">
    <location>
        <begin position="164"/>
        <end position="186"/>
    </location>
</feature>
<reference evidence="2 4" key="2">
    <citation type="journal article" date="2013" name="Nature">
        <title>Insights into bilaterian evolution from three spiralian genomes.</title>
        <authorList>
            <person name="Simakov O."/>
            <person name="Marletaz F."/>
            <person name="Cho S.J."/>
            <person name="Edsinger-Gonzales E."/>
            <person name="Havlak P."/>
            <person name="Hellsten U."/>
            <person name="Kuo D.H."/>
            <person name="Larsson T."/>
            <person name="Lv J."/>
            <person name="Arendt D."/>
            <person name="Savage R."/>
            <person name="Osoegawa K."/>
            <person name="de Jong P."/>
            <person name="Grimwood J."/>
            <person name="Chapman J.A."/>
            <person name="Shapiro H."/>
            <person name="Aerts A."/>
            <person name="Otillar R.P."/>
            <person name="Terry A.Y."/>
            <person name="Boore J.L."/>
            <person name="Grigoriev I.V."/>
            <person name="Lindberg D.R."/>
            <person name="Seaver E.C."/>
            <person name="Weisblat D.A."/>
            <person name="Putnam N.H."/>
            <person name="Rokhsar D.S."/>
        </authorList>
    </citation>
    <scope>NUCLEOTIDE SEQUENCE</scope>
    <source>
        <strain evidence="2 4">I ESC-2004</strain>
    </source>
</reference>
<reference evidence="3" key="3">
    <citation type="submission" date="2015-06" db="UniProtKB">
        <authorList>
            <consortium name="EnsemblMetazoa"/>
        </authorList>
    </citation>
    <scope>IDENTIFICATION</scope>
</reference>
<dbReference type="EMBL" id="AMQN01003022">
    <property type="status" value="NOT_ANNOTATED_CDS"/>
    <property type="molecule type" value="Genomic_DNA"/>
</dbReference>